<dbReference type="SUPFAM" id="SSF56112">
    <property type="entry name" value="Protein kinase-like (PK-like)"/>
    <property type="match status" value="1"/>
</dbReference>
<dbReference type="PANTHER" id="PTHR46821:SF2">
    <property type="entry name" value="OS03G0251700 PROTEIN"/>
    <property type="match status" value="1"/>
</dbReference>
<dbReference type="PROSITE" id="PS00108">
    <property type="entry name" value="PROTEIN_KINASE_ST"/>
    <property type="match status" value="1"/>
</dbReference>
<dbReference type="Gene3D" id="1.10.510.10">
    <property type="entry name" value="Transferase(Phosphotransferase) domain 1"/>
    <property type="match status" value="1"/>
</dbReference>
<evidence type="ECO:0000256" key="8">
    <source>
        <dbReference type="ARBA" id="ARBA00048679"/>
    </source>
</evidence>
<sequence>MPLRPQPPSPHATVFAISHRQEMILYGVIGGALFLTALIVSVTVFLYRKLSYNRTAPFEYNQRRFSYYVLRRATNSFSSLTKLGHDRFDLVHKVTLPSSQTVALKVMDSPRSILGERVPQRVDAMFEFEVDVCYFVAVEICLQDALMDRRCPKLMSWGKRFDIAVSVAMGLKYLHHACEPLVIHADIKSSNVLLDEDFAAKIGDFGLARVKAEKKEGVVEIGVEEFRVMEEGESVSVVDVDRSSESFPVRVADYSDASPVG</sequence>
<dbReference type="PROSITE" id="PS50011">
    <property type="entry name" value="PROTEIN_KINASE_DOM"/>
    <property type="match status" value="1"/>
</dbReference>
<reference evidence="11 12" key="1">
    <citation type="journal article" date="2023" name="Life. Sci Alliance">
        <title>Evolutionary insights into 3D genome organization and epigenetic landscape of Vigna mungo.</title>
        <authorList>
            <person name="Junaid A."/>
            <person name="Singh B."/>
            <person name="Bhatia S."/>
        </authorList>
    </citation>
    <scope>NUCLEOTIDE SEQUENCE [LARGE SCALE GENOMIC DNA]</scope>
    <source>
        <strain evidence="11">Urdbean</strain>
    </source>
</reference>
<keyword evidence="6" id="KW-0067">ATP-binding</keyword>
<accession>A0AAQ3RPB9</accession>
<evidence type="ECO:0000256" key="2">
    <source>
        <dbReference type="ARBA" id="ARBA00022527"/>
    </source>
</evidence>
<name>A0AAQ3RPB9_VIGMU</name>
<keyword evidence="9" id="KW-0812">Transmembrane</keyword>
<evidence type="ECO:0000313" key="11">
    <source>
        <dbReference type="EMBL" id="WVY99808.1"/>
    </source>
</evidence>
<evidence type="ECO:0000256" key="3">
    <source>
        <dbReference type="ARBA" id="ARBA00022679"/>
    </source>
</evidence>
<dbReference type="InterPro" id="IPR011009">
    <property type="entry name" value="Kinase-like_dom_sf"/>
</dbReference>
<dbReference type="FunFam" id="1.10.510.10:FF:001023">
    <property type="entry name" value="Os07g0541700 protein"/>
    <property type="match status" value="1"/>
</dbReference>
<evidence type="ECO:0000313" key="12">
    <source>
        <dbReference type="Proteomes" id="UP001374535"/>
    </source>
</evidence>
<keyword evidence="12" id="KW-1185">Reference proteome</keyword>
<dbReference type="EMBL" id="CP144693">
    <property type="protein sequence ID" value="WVY99808.1"/>
    <property type="molecule type" value="Genomic_DNA"/>
</dbReference>
<feature type="domain" description="Protein kinase" evidence="10">
    <location>
        <begin position="77"/>
        <end position="261"/>
    </location>
</feature>
<evidence type="ECO:0000256" key="5">
    <source>
        <dbReference type="ARBA" id="ARBA00022777"/>
    </source>
</evidence>
<feature type="transmembrane region" description="Helical" evidence="9">
    <location>
        <begin position="23"/>
        <end position="47"/>
    </location>
</feature>
<dbReference type="PANTHER" id="PTHR46821">
    <property type="entry name" value="OS07G0586332 PROTEIN"/>
    <property type="match status" value="1"/>
</dbReference>
<evidence type="ECO:0000256" key="4">
    <source>
        <dbReference type="ARBA" id="ARBA00022741"/>
    </source>
</evidence>
<dbReference type="GO" id="GO:0005524">
    <property type="term" value="F:ATP binding"/>
    <property type="evidence" value="ECO:0007669"/>
    <property type="project" value="UniProtKB-KW"/>
</dbReference>
<dbReference type="InterPro" id="IPR000719">
    <property type="entry name" value="Prot_kinase_dom"/>
</dbReference>
<keyword evidence="9" id="KW-1133">Transmembrane helix</keyword>
<protein>
    <recommendedName>
        <fullName evidence="1">non-specific serine/threonine protein kinase</fullName>
        <ecNumber evidence="1">2.7.11.1</ecNumber>
    </recommendedName>
</protein>
<evidence type="ECO:0000256" key="6">
    <source>
        <dbReference type="ARBA" id="ARBA00022840"/>
    </source>
</evidence>
<dbReference type="InterPro" id="IPR008271">
    <property type="entry name" value="Ser/Thr_kinase_AS"/>
</dbReference>
<evidence type="ECO:0000256" key="9">
    <source>
        <dbReference type="SAM" id="Phobius"/>
    </source>
</evidence>
<evidence type="ECO:0000256" key="7">
    <source>
        <dbReference type="ARBA" id="ARBA00047899"/>
    </source>
</evidence>
<keyword evidence="2" id="KW-0723">Serine/threonine-protein kinase</keyword>
<evidence type="ECO:0000259" key="10">
    <source>
        <dbReference type="PROSITE" id="PS50011"/>
    </source>
</evidence>
<keyword evidence="9" id="KW-0472">Membrane</keyword>
<comment type="catalytic activity">
    <reaction evidence="7">
        <text>L-threonyl-[protein] + ATP = O-phospho-L-threonyl-[protein] + ADP + H(+)</text>
        <dbReference type="Rhea" id="RHEA:46608"/>
        <dbReference type="Rhea" id="RHEA-COMP:11060"/>
        <dbReference type="Rhea" id="RHEA-COMP:11605"/>
        <dbReference type="ChEBI" id="CHEBI:15378"/>
        <dbReference type="ChEBI" id="CHEBI:30013"/>
        <dbReference type="ChEBI" id="CHEBI:30616"/>
        <dbReference type="ChEBI" id="CHEBI:61977"/>
        <dbReference type="ChEBI" id="CHEBI:456216"/>
        <dbReference type="EC" id="2.7.11.1"/>
    </reaction>
</comment>
<comment type="catalytic activity">
    <reaction evidence="8">
        <text>L-seryl-[protein] + ATP = O-phospho-L-seryl-[protein] + ADP + H(+)</text>
        <dbReference type="Rhea" id="RHEA:17989"/>
        <dbReference type="Rhea" id="RHEA-COMP:9863"/>
        <dbReference type="Rhea" id="RHEA-COMP:11604"/>
        <dbReference type="ChEBI" id="CHEBI:15378"/>
        <dbReference type="ChEBI" id="CHEBI:29999"/>
        <dbReference type="ChEBI" id="CHEBI:30616"/>
        <dbReference type="ChEBI" id="CHEBI:83421"/>
        <dbReference type="ChEBI" id="CHEBI:456216"/>
        <dbReference type="EC" id="2.7.11.1"/>
    </reaction>
</comment>
<dbReference type="Proteomes" id="UP001374535">
    <property type="component" value="Chromosome 8"/>
</dbReference>
<keyword evidence="5" id="KW-0418">Kinase</keyword>
<dbReference type="InterPro" id="IPR044576">
    <property type="entry name" value="At4g25390-like"/>
</dbReference>
<dbReference type="SMART" id="SM00220">
    <property type="entry name" value="S_TKc"/>
    <property type="match status" value="1"/>
</dbReference>
<dbReference type="EC" id="2.7.11.1" evidence="1"/>
<keyword evidence="3" id="KW-0808">Transferase</keyword>
<organism evidence="11 12">
    <name type="scientific">Vigna mungo</name>
    <name type="common">Black gram</name>
    <name type="synonym">Phaseolus mungo</name>
    <dbReference type="NCBI Taxonomy" id="3915"/>
    <lineage>
        <taxon>Eukaryota</taxon>
        <taxon>Viridiplantae</taxon>
        <taxon>Streptophyta</taxon>
        <taxon>Embryophyta</taxon>
        <taxon>Tracheophyta</taxon>
        <taxon>Spermatophyta</taxon>
        <taxon>Magnoliopsida</taxon>
        <taxon>eudicotyledons</taxon>
        <taxon>Gunneridae</taxon>
        <taxon>Pentapetalae</taxon>
        <taxon>rosids</taxon>
        <taxon>fabids</taxon>
        <taxon>Fabales</taxon>
        <taxon>Fabaceae</taxon>
        <taxon>Papilionoideae</taxon>
        <taxon>50 kb inversion clade</taxon>
        <taxon>NPAAA clade</taxon>
        <taxon>indigoferoid/millettioid clade</taxon>
        <taxon>Phaseoleae</taxon>
        <taxon>Vigna</taxon>
    </lineage>
</organism>
<keyword evidence="4" id="KW-0547">Nucleotide-binding</keyword>
<dbReference type="Pfam" id="PF00069">
    <property type="entry name" value="Pkinase"/>
    <property type="match status" value="1"/>
</dbReference>
<dbReference type="GO" id="GO:0004674">
    <property type="term" value="F:protein serine/threonine kinase activity"/>
    <property type="evidence" value="ECO:0007669"/>
    <property type="project" value="UniProtKB-KW"/>
</dbReference>
<dbReference type="AlphaFoldDB" id="A0AAQ3RPB9"/>
<dbReference type="Gene3D" id="3.30.200.20">
    <property type="entry name" value="Phosphorylase Kinase, domain 1"/>
    <property type="match status" value="1"/>
</dbReference>
<proteinExistence type="predicted"/>
<evidence type="ECO:0000256" key="1">
    <source>
        <dbReference type="ARBA" id="ARBA00012513"/>
    </source>
</evidence>
<gene>
    <name evidence="11" type="ORF">V8G54_025878</name>
</gene>